<dbReference type="EMBL" id="CAEY01000277">
    <property type="status" value="NOT_ANNOTATED_CDS"/>
    <property type="molecule type" value="Genomic_DNA"/>
</dbReference>
<dbReference type="eggNOG" id="KOG1183">
    <property type="taxonomic scope" value="Eukaryota"/>
</dbReference>
<keyword evidence="1" id="KW-1133">Transmembrane helix</keyword>
<dbReference type="HOGENOM" id="CLU_511262_0_0_1"/>
<dbReference type="InterPro" id="IPR007720">
    <property type="entry name" value="PigQ/GPI1"/>
</dbReference>
<accession>T1KNI6</accession>
<dbReference type="OMA" id="EEPICKF"/>
<feature type="transmembrane region" description="Helical" evidence="1">
    <location>
        <begin position="359"/>
        <end position="386"/>
    </location>
</feature>
<dbReference type="OrthoDB" id="70250at2759"/>
<dbReference type="EnsemblMetazoa" id="tetur16g01110.1">
    <property type="protein sequence ID" value="tetur16g01110.1"/>
    <property type="gene ID" value="tetur16g01110"/>
</dbReference>
<proteinExistence type="predicted"/>
<dbReference type="PANTHER" id="PTHR21329">
    <property type="entry name" value="PHOSPHATIDYLINOSITOL N-ACETYLGLUCOSAMINYLTRANSFERASE SUBUNIT Q-RELATED"/>
    <property type="match status" value="1"/>
</dbReference>
<feature type="transmembrane region" description="Helical" evidence="1">
    <location>
        <begin position="437"/>
        <end position="465"/>
    </location>
</feature>
<dbReference type="KEGG" id="tut:107366013"/>
<feature type="transmembrane region" description="Helical" evidence="1">
    <location>
        <begin position="237"/>
        <end position="258"/>
    </location>
</feature>
<dbReference type="Pfam" id="PF05024">
    <property type="entry name" value="Gpi1"/>
    <property type="match status" value="1"/>
</dbReference>
<name>T1KNI6_TETUR</name>
<sequence>MTFSFINLLIDQNLLNSLDTEDIKPVFCVLFGFKEISHDSLNVNLLATKSFYDPSGRDKLAIQQLIKHRHSLSALGTLETSKIQAIQRLIETKKTFFVNLNYDGSLSIKNIHLNGKPDANIPVNIIVYNSLHLAYTLQFNGHNELTESKDPLFEFCCRSIEKYSSQKAPESLQLTSFATKLSSDSKATRLNTKKIFNFSLLDGFLDYFTTGRLIYHRFEEILFCWKNFKESRFRIRIFNALSLITFDLVLSLCLFLMLNQVISISYLLEVCLQAMESVVSKVEQLIYNLIGMPAGLKLNRPLNTALGNFFLYHIHIWKAYITLIRPFLSLILDFLGFISFFGITFVLSFLSDLISLASIHIYCFYGYAARLYCFQLSGLISLWRLFRGKKWNSLKHRVDAYSYGHDQLFIGTVCFTILIFLLPTILLYYSVFLFLRLITIVIQGIIKLIISVTLSIPFYGILLWLIGSQQVQTNIFFQITHFKERLLIMSMLFKSMTLGQLFEAHIHDFDNPFSYNKLIPSNFFKSIVTGALI</sequence>
<dbReference type="PANTHER" id="PTHR21329:SF3">
    <property type="entry name" value="PHOSPHATIDYLINOSITOL N-ACETYLGLUCOSAMINYLTRANSFERASE SUBUNIT Q"/>
    <property type="match status" value="1"/>
</dbReference>
<evidence type="ECO:0000313" key="2">
    <source>
        <dbReference type="EnsemblMetazoa" id="tetur16g01110.1"/>
    </source>
</evidence>
<dbReference type="Proteomes" id="UP000015104">
    <property type="component" value="Unassembled WGS sequence"/>
</dbReference>
<reference evidence="2" key="2">
    <citation type="submission" date="2015-06" db="UniProtKB">
        <authorList>
            <consortium name="EnsemblMetazoa"/>
        </authorList>
    </citation>
    <scope>IDENTIFICATION</scope>
</reference>
<keyword evidence="3" id="KW-1185">Reference proteome</keyword>
<dbReference type="GO" id="GO:0016020">
    <property type="term" value="C:membrane"/>
    <property type="evidence" value="ECO:0007669"/>
    <property type="project" value="InterPro"/>
</dbReference>
<feature type="transmembrane region" description="Helical" evidence="1">
    <location>
        <begin position="407"/>
        <end position="431"/>
    </location>
</feature>
<evidence type="ECO:0000256" key="1">
    <source>
        <dbReference type="SAM" id="Phobius"/>
    </source>
</evidence>
<dbReference type="GO" id="GO:0006506">
    <property type="term" value="P:GPI anchor biosynthetic process"/>
    <property type="evidence" value="ECO:0007669"/>
    <property type="project" value="InterPro"/>
</dbReference>
<keyword evidence="1" id="KW-0812">Transmembrane</keyword>
<dbReference type="AlphaFoldDB" id="T1KNI6"/>
<dbReference type="GO" id="GO:0005783">
    <property type="term" value="C:endoplasmic reticulum"/>
    <property type="evidence" value="ECO:0007669"/>
    <property type="project" value="TreeGrafter"/>
</dbReference>
<organism evidence="2 3">
    <name type="scientific">Tetranychus urticae</name>
    <name type="common">Two-spotted spider mite</name>
    <dbReference type="NCBI Taxonomy" id="32264"/>
    <lineage>
        <taxon>Eukaryota</taxon>
        <taxon>Metazoa</taxon>
        <taxon>Ecdysozoa</taxon>
        <taxon>Arthropoda</taxon>
        <taxon>Chelicerata</taxon>
        <taxon>Arachnida</taxon>
        <taxon>Acari</taxon>
        <taxon>Acariformes</taxon>
        <taxon>Trombidiformes</taxon>
        <taxon>Prostigmata</taxon>
        <taxon>Eleutherengona</taxon>
        <taxon>Raphignathae</taxon>
        <taxon>Tetranychoidea</taxon>
        <taxon>Tetranychidae</taxon>
        <taxon>Tetranychus</taxon>
    </lineage>
</organism>
<evidence type="ECO:0000313" key="3">
    <source>
        <dbReference type="Proteomes" id="UP000015104"/>
    </source>
</evidence>
<feature type="transmembrane region" description="Helical" evidence="1">
    <location>
        <begin position="327"/>
        <end position="347"/>
    </location>
</feature>
<evidence type="ECO:0008006" key="4">
    <source>
        <dbReference type="Google" id="ProtNLM"/>
    </source>
</evidence>
<keyword evidence="1" id="KW-0472">Membrane</keyword>
<reference evidence="3" key="1">
    <citation type="submission" date="2011-08" db="EMBL/GenBank/DDBJ databases">
        <authorList>
            <person name="Rombauts S."/>
        </authorList>
    </citation>
    <scope>NUCLEOTIDE SEQUENCE</scope>
    <source>
        <strain evidence="3">London</strain>
    </source>
</reference>
<protein>
    <recommendedName>
        <fullName evidence="4">Phosphatidylinositol N-acetylglucosaminyltransferase subunit Q</fullName>
    </recommendedName>
</protein>
<dbReference type="STRING" id="32264.T1KNI6"/>
<gene>
    <name evidence="2" type="primary">107366013</name>
</gene>